<gene>
    <name evidence="1" type="ORF">BdWA1_002769</name>
</gene>
<comment type="caution">
    <text evidence="1">The sequence shown here is derived from an EMBL/GenBank/DDBJ whole genome shotgun (WGS) entry which is preliminary data.</text>
</comment>
<organism evidence="1 2">
    <name type="scientific">Babesia duncani</name>
    <dbReference type="NCBI Taxonomy" id="323732"/>
    <lineage>
        <taxon>Eukaryota</taxon>
        <taxon>Sar</taxon>
        <taxon>Alveolata</taxon>
        <taxon>Apicomplexa</taxon>
        <taxon>Aconoidasida</taxon>
        <taxon>Piroplasmida</taxon>
        <taxon>Babesiidae</taxon>
        <taxon>Babesia</taxon>
    </lineage>
</organism>
<dbReference type="EMBL" id="JALLKP010000003">
    <property type="protein sequence ID" value="KAK2196169.1"/>
    <property type="molecule type" value="Genomic_DNA"/>
</dbReference>
<sequence>MAGTLMPFFLLTSLYYTGDFIKMLSYFLVYLPIALSLQSIPSAQDNYNDYFFIRNARRYCDGNSIIQATGENDIQNAIDLCNGLDKCTFLCQNSLYENTLKPSYQFNESIVAVNGTLNVLDSAATWFCSDNYWKGIYPKYGWTIAIKGEAIYSESKTFDFGLNASAICAKDNILHVARNQTPKEAADLCTEIKSCTFFSMSLEIDKGTGAFCTRTIFCSGVPESVHAVEGNLYASLRTAFRARGAKIPRLKRSSTSLVYYGGPVINDNYHSVKKRGEILPATQL</sequence>
<dbReference type="KEGG" id="bdw:94337066"/>
<name>A0AAD9PJU8_9APIC</name>
<protein>
    <submittedName>
        <fullName evidence="1">Uncharacterized protein</fullName>
    </submittedName>
</protein>
<dbReference type="GeneID" id="94337066"/>
<evidence type="ECO:0000313" key="2">
    <source>
        <dbReference type="Proteomes" id="UP001214638"/>
    </source>
</evidence>
<accession>A0AAD9PJU8</accession>
<dbReference type="Proteomes" id="UP001214638">
    <property type="component" value="Unassembled WGS sequence"/>
</dbReference>
<dbReference type="RefSeq" id="XP_067803011.1">
    <property type="nucleotide sequence ID" value="XM_067947789.1"/>
</dbReference>
<dbReference type="AlphaFoldDB" id="A0AAD9PJU8"/>
<reference evidence="1" key="1">
    <citation type="journal article" date="2023" name="Nat. Microbiol.">
        <title>Babesia duncani multi-omics identifies virulence factors and drug targets.</title>
        <authorList>
            <person name="Singh P."/>
            <person name="Lonardi S."/>
            <person name="Liang Q."/>
            <person name="Vydyam P."/>
            <person name="Khabirova E."/>
            <person name="Fang T."/>
            <person name="Gihaz S."/>
            <person name="Thekkiniath J."/>
            <person name="Munshi M."/>
            <person name="Abel S."/>
            <person name="Ciampossin L."/>
            <person name="Batugedara G."/>
            <person name="Gupta M."/>
            <person name="Lu X.M."/>
            <person name="Lenz T."/>
            <person name="Chakravarty S."/>
            <person name="Cornillot E."/>
            <person name="Hu Y."/>
            <person name="Ma W."/>
            <person name="Gonzalez L.M."/>
            <person name="Sanchez S."/>
            <person name="Estrada K."/>
            <person name="Sanchez-Flores A."/>
            <person name="Montero E."/>
            <person name="Harb O.S."/>
            <person name="Le Roch K.G."/>
            <person name="Mamoun C.B."/>
        </authorList>
    </citation>
    <scope>NUCLEOTIDE SEQUENCE</scope>
    <source>
        <strain evidence="1">WA1</strain>
    </source>
</reference>
<proteinExistence type="predicted"/>
<keyword evidence="2" id="KW-1185">Reference proteome</keyword>
<evidence type="ECO:0000313" key="1">
    <source>
        <dbReference type="EMBL" id="KAK2196169.1"/>
    </source>
</evidence>